<dbReference type="PRINTS" id="PR00039">
    <property type="entry name" value="HTHLYSR"/>
</dbReference>
<evidence type="ECO:0000313" key="7">
    <source>
        <dbReference type="Proteomes" id="UP000776983"/>
    </source>
</evidence>
<evidence type="ECO:0000256" key="4">
    <source>
        <dbReference type="ARBA" id="ARBA00023163"/>
    </source>
</evidence>
<gene>
    <name evidence="6" type="ORF">H0484_04845</name>
</gene>
<accession>A0ABS8CAM0</accession>
<dbReference type="InterPro" id="IPR036388">
    <property type="entry name" value="WH-like_DNA-bd_sf"/>
</dbReference>
<dbReference type="InterPro" id="IPR000847">
    <property type="entry name" value="LysR_HTH_N"/>
</dbReference>
<dbReference type="Pfam" id="PF00126">
    <property type="entry name" value="HTH_1"/>
    <property type="match status" value="1"/>
</dbReference>
<keyword evidence="3" id="KW-0238">DNA-binding</keyword>
<feature type="domain" description="HTH lysR-type" evidence="5">
    <location>
        <begin position="1"/>
        <end position="55"/>
    </location>
</feature>
<evidence type="ECO:0000259" key="5">
    <source>
        <dbReference type="PROSITE" id="PS50931"/>
    </source>
</evidence>
<dbReference type="Gene3D" id="1.10.10.10">
    <property type="entry name" value="Winged helix-like DNA-binding domain superfamily/Winged helix DNA-binding domain"/>
    <property type="match status" value="1"/>
</dbReference>
<dbReference type="EMBL" id="JACDXW010000002">
    <property type="protein sequence ID" value="MCB5363082.1"/>
    <property type="molecule type" value="Genomic_DNA"/>
</dbReference>
<dbReference type="Proteomes" id="UP000776983">
    <property type="component" value="Unassembled WGS sequence"/>
</dbReference>
<comment type="similarity">
    <text evidence="1">Belongs to the LysR transcriptional regulatory family.</text>
</comment>
<dbReference type="SUPFAM" id="SSF53850">
    <property type="entry name" value="Periplasmic binding protein-like II"/>
    <property type="match status" value="1"/>
</dbReference>
<dbReference type="SUPFAM" id="SSF46785">
    <property type="entry name" value="Winged helix' DNA-binding domain"/>
    <property type="match status" value="1"/>
</dbReference>
<dbReference type="Pfam" id="PF03466">
    <property type="entry name" value="LysR_substrate"/>
    <property type="match status" value="1"/>
</dbReference>
<evidence type="ECO:0000256" key="1">
    <source>
        <dbReference type="ARBA" id="ARBA00009437"/>
    </source>
</evidence>
<name>A0ABS8CAM0_9BURK</name>
<dbReference type="PANTHER" id="PTHR30126:SF39">
    <property type="entry name" value="HTH-TYPE TRANSCRIPTIONAL REGULATOR CYSL"/>
    <property type="match status" value="1"/>
</dbReference>
<protein>
    <submittedName>
        <fullName evidence="6">LysR family transcriptional regulator</fullName>
    </submittedName>
</protein>
<reference evidence="6 7" key="1">
    <citation type="submission" date="2020-07" db="EMBL/GenBank/DDBJ databases">
        <title>Pusillimonas sp. nov., isolated from poultry manure in Taiwan.</title>
        <authorList>
            <person name="Lin S.-Y."/>
            <person name="Tang Y.-S."/>
            <person name="Young C.-C."/>
        </authorList>
    </citation>
    <scope>NUCLEOTIDE SEQUENCE [LARGE SCALE GENOMIC DNA]</scope>
    <source>
        <strain evidence="6 7">CC-YST705</strain>
    </source>
</reference>
<keyword evidence="4" id="KW-0804">Transcription</keyword>
<keyword evidence="7" id="KW-1185">Reference proteome</keyword>
<dbReference type="InterPro" id="IPR005119">
    <property type="entry name" value="LysR_subst-bd"/>
</dbReference>
<keyword evidence="2" id="KW-0805">Transcription regulation</keyword>
<dbReference type="InterPro" id="IPR036390">
    <property type="entry name" value="WH_DNA-bd_sf"/>
</dbReference>
<evidence type="ECO:0000256" key="3">
    <source>
        <dbReference type="ARBA" id="ARBA00023125"/>
    </source>
</evidence>
<comment type="caution">
    <text evidence="6">The sequence shown here is derived from an EMBL/GenBank/DDBJ whole genome shotgun (WGS) entry which is preliminary data.</text>
</comment>
<sequence>MNLHLARMFHAVASQGGFSRAAELLCVSQSAVSKGVKELELQLGLALVDRAGRGTSRAGIHLTEAGQAMFEHLKEIFALEHAALEDVHARTGLRQGTLVIGASTTVAGYWLPPLLAVYRDQHPDIELKVVVGNTQFISEGLLDCHMDLALVEGVVDEAGIVATVWQEEALAVVSAAGWPALAQAGRPTLQQLGAEPWLVREAGSGTGEVAQRLLRACGVTPSRTLEIGSNEGIARAVAQGLGLALLPACMVQDLIALKRLAQVQMPLQLSRPLYRLRRAKRPLSPAAQAFSSLLDA</sequence>
<dbReference type="PANTHER" id="PTHR30126">
    <property type="entry name" value="HTH-TYPE TRANSCRIPTIONAL REGULATOR"/>
    <property type="match status" value="1"/>
</dbReference>
<evidence type="ECO:0000256" key="2">
    <source>
        <dbReference type="ARBA" id="ARBA00023015"/>
    </source>
</evidence>
<dbReference type="PROSITE" id="PS50931">
    <property type="entry name" value="HTH_LYSR"/>
    <property type="match status" value="1"/>
</dbReference>
<evidence type="ECO:0000313" key="6">
    <source>
        <dbReference type="EMBL" id="MCB5363082.1"/>
    </source>
</evidence>
<organism evidence="6 7">
    <name type="scientific">Mesopusillimonas faecipullorum</name>
    <dbReference type="NCBI Taxonomy" id="2755040"/>
    <lineage>
        <taxon>Bacteria</taxon>
        <taxon>Pseudomonadati</taxon>
        <taxon>Pseudomonadota</taxon>
        <taxon>Betaproteobacteria</taxon>
        <taxon>Burkholderiales</taxon>
        <taxon>Alcaligenaceae</taxon>
        <taxon>Mesopusillimonas</taxon>
    </lineage>
</organism>
<dbReference type="Gene3D" id="3.40.190.290">
    <property type="match status" value="1"/>
</dbReference>
<proteinExistence type="inferred from homology"/>